<evidence type="ECO:0000313" key="1">
    <source>
        <dbReference type="EMBL" id="MDR4306125.1"/>
    </source>
</evidence>
<sequence length="77" mass="8257">MEGAVRRTQQDRAGLGETGRSEVATYIASLTADLSEMSRRQGLSTLAYLLDMARLEAEGAARRGRADGSSDPEVDVL</sequence>
<evidence type="ECO:0000313" key="2">
    <source>
        <dbReference type="Proteomes" id="UP001181622"/>
    </source>
</evidence>
<comment type="caution">
    <text evidence="1">The sequence shown here is derived from an EMBL/GenBank/DDBJ whole genome shotgun (WGS) entry which is preliminary data.</text>
</comment>
<proteinExistence type="predicted"/>
<protein>
    <submittedName>
        <fullName evidence="1">Uncharacterized protein</fullName>
    </submittedName>
</protein>
<accession>A0ABU1DDV6</accession>
<dbReference type="Proteomes" id="UP001181622">
    <property type="component" value="Unassembled WGS sequence"/>
</dbReference>
<organism evidence="1 2">
    <name type="scientific">Chelatococcus sambhunathii</name>
    <dbReference type="NCBI Taxonomy" id="363953"/>
    <lineage>
        <taxon>Bacteria</taxon>
        <taxon>Pseudomonadati</taxon>
        <taxon>Pseudomonadota</taxon>
        <taxon>Alphaproteobacteria</taxon>
        <taxon>Hyphomicrobiales</taxon>
        <taxon>Chelatococcaceae</taxon>
        <taxon>Chelatococcus</taxon>
    </lineage>
</organism>
<keyword evidence="2" id="KW-1185">Reference proteome</keyword>
<gene>
    <name evidence="1" type="ORF">IHQ68_05780</name>
</gene>
<dbReference type="EMBL" id="JADBEO010000009">
    <property type="protein sequence ID" value="MDR4306125.1"/>
    <property type="molecule type" value="Genomic_DNA"/>
</dbReference>
<name>A0ABU1DDV6_9HYPH</name>
<reference evidence="1" key="1">
    <citation type="submission" date="2020-10" db="EMBL/GenBank/DDBJ databases">
        <authorList>
            <person name="Abbas A."/>
            <person name="Razzaq R."/>
            <person name="Waqas M."/>
            <person name="Abbas N."/>
            <person name="Nielsen T.K."/>
            <person name="Hansen L.H."/>
            <person name="Hussain S."/>
            <person name="Shahid M."/>
        </authorList>
    </citation>
    <scope>NUCLEOTIDE SEQUENCE</scope>
    <source>
        <strain evidence="1">S14</strain>
    </source>
</reference>